<organism evidence="3 4">
    <name type="scientific">Rothia mucilaginosa</name>
    <dbReference type="NCBI Taxonomy" id="43675"/>
    <lineage>
        <taxon>Bacteria</taxon>
        <taxon>Bacillati</taxon>
        <taxon>Actinomycetota</taxon>
        <taxon>Actinomycetes</taxon>
        <taxon>Micrococcales</taxon>
        <taxon>Micrococcaceae</taxon>
        <taxon>Rothia</taxon>
    </lineage>
</organism>
<dbReference type="GO" id="GO:0015833">
    <property type="term" value="P:peptide transport"/>
    <property type="evidence" value="ECO:0007669"/>
    <property type="project" value="TreeGrafter"/>
</dbReference>
<dbReference type="AlphaFoldDB" id="A0A943TA20"/>
<evidence type="ECO:0000259" key="2">
    <source>
        <dbReference type="Pfam" id="PF00496"/>
    </source>
</evidence>
<name>A0A943TA20_9MICC</name>
<dbReference type="Proteomes" id="UP000739069">
    <property type="component" value="Unassembled WGS sequence"/>
</dbReference>
<dbReference type="Gene3D" id="3.10.105.10">
    <property type="entry name" value="Dipeptide-binding Protein, Domain 3"/>
    <property type="match status" value="1"/>
</dbReference>
<evidence type="ECO:0000313" key="4">
    <source>
        <dbReference type="Proteomes" id="UP000739069"/>
    </source>
</evidence>
<dbReference type="PANTHER" id="PTHR30290">
    <property type="entry name" value="PERIPLASMIC BINDING COMPONENT OF ABC TRANSPORTER"/>
    <property type="match status" value="1"/>
</dbReference>
<comment type="caution">
    <text evidence="3">The sequence shown here is derived from an EMBL/GenBank/DDBJ whole genome shotgun (WGS) entry which is preliminary data.</text>
</comment>
<gene>
    <name evidence="3" type="ORF">KH265_04415</name>
</gene>
<feature type="domain" description="Solute-binding protein family 5" evidence="2">
    <location>
        <begin position="133"/>
        <end position="484"/>
    </location>
</feature>
<dbReference type="PANTHER" id="PTHR30290:SF65">
    <property type="entry name" value="MONOACYL PHOSPHATIDYLINOSITOL TETRAMANNOSIDE-BINDING PROTEIN LPQW-RELATED"/>
    <property type="match status" value="1"/>
</dbReference>
<protein>
    <submittedName>
        <fullName evidence="3">ABC transporter family substrate-binding protein</fullName>
    </submittedName>
</protein>
<dbReference type="RefSeq" id="WP_303952546.1">
    <property type="nucleotide sequence ID" value="NZ_JAGZXI010000005.1"/>
</dbReference>
<dbReference type="InterPro" id="IPR000914">
    <property type="entry name" value="SBP_5_dom"/>
</dbReference>
<dbReference type="CDD" id="cd08501">
    <property type="entry name" value="PBP2_Lpqw"/>
    <property type="match status" value="1"/>
</dbReference>
<keyword evidence="1" id="KW-0732">Signal</keyword>
<evidence type="ECO:0000313" key="3">
    <source>
        <dbReference type="EMBL" id="MBS6634889.1"/>
    </source>
</evidence>
<dbReference type="SUPFAM" id="SSF53850">
    <property type="entry name" value="Periplasmic binding protein-like II"/>
    <property type="match status" value="1"/>
</dbReference>
<evidence type="ECO:0000256" key="1">
    <source>
        <dbReference type="SAM" id="SignalP"/>
    </source>
</evidence>
<dbReference type="InterPro" id="IPR006311">
    <property type="entry name" value="TAT_signal"/>
</dbReference>
<dbReference type="EMBL" id="JAGZXI010000005">
    <property type="protein sequence ID" value="MBS6634889.1"/>
    <property type="molecule type" value="Genomic_DNA"/>
</dbReference>
<dbReference type="InterPro" id="IPR039424">
    <property type="entry name" value="SBP_5"/>
</dbReference>
<reference evidence="3" key="1">
    <citation type="submission" date="2021-02" db="EMBL/GenBank/DDBJ databases">
        <title>Infant gut strain persistence is associated with maternal origin, phylogeny, and functional potential including surface adhesion and iron acquisition.</title>
        <authorList>
            <person name="Lou Y.C."/>
        </authorList>
    </citation>
    <scope>NUCLEOTIDE SEQUENCE</scope>
    <source>
        <strain evidence="3">L1_008_092G1_dasL1_008_092G1_concoct_16</strain>
    </source>
</reference>
<feature type="chain" id="PRO_5038038063" evidence="1">
    <location>
        <begin position="26"/>
        <end position="570"/>
    </location>
</feature>
<dbReference type="Gene3D" id="3.40.190.10">
    <property type="entry name" value="Periplasmic binding protein-like II"/>
    <property type="match status" value="1"/>
</dbReference>
<proteinExistence type="predicted"/>
<dbReference type="Pfam" id="PF00496">
    <property type="entry name" value="SBP_bac_5"/>
    <property type="match status" value="1"/>
</dbReference>
<feature type="signal peptide" evidence="1">
    <location>
        <begin position="1"/>
        <end position="25"/>
    </location>
</feature>
<sequence>MTHLQINRRALLTGTVALGTVGLLAACGGGSSDKKISGKAAGSAEEIVKNIEINKQDRSSLKQGGEFRGSVSAIGPNFNILTQSGYTTENLAAFGGACNIPSAIGFTSLSPAGEYSLNNDYVSDYKAETVNGVQTITFKLNPKAVFNDGTPVDVEAIRATWTVYRNPNDGYNVTATPFWQQVASIDPVDGDKTRVKIVMSKPLYPAETLGLLGLHPALTDKELFNNGFVNKPMDQYWSGPFKVGEWNSSAKTLTLVPNDKWWGEKPLLDRIIWREMGDEAERAAFKNGELDSIGFASLATYNAVKDQPGIQIRTGQSLGVINLQFNPTRVTDTALRRAVFAAVDRSQLAKVKFSQINWEEPLTGSLIAMPFQKGYQDNMPSKPGPEAAAKILEAAGYSKSGDYYAKDGKTAGFSITYFGSDATSLAQFQNLEQQLKAAGIKLEQDNQPQSQFNSVMGSKQYDCAFSGWGVGADPADSVQYFYTSEINEGVGDPELDKFIASIYEKESHEEQLKMAAEAEKQHMEKVAIYLPYGNGPSYVAVKEKLANYGPSLFATSYTDPKRWTNVGWQK</sequence>
<dbReference type="PROSITE" id="PS51318">
    <property type="entry name" value="TAT"/>
    <property type="match status" value="1"/>
</dbReference>
<accession>A0A943TA20</accession>
<dbReference type="GO" id="GO:1904680">
    <property type="term" value="F:peptide transmembrane transporter activity"/>
    <property type="evidence" value="ECO:0007669"/>
    <property type="project" value="TreeGrafter"/>
</dbReference>